<feature type="region of interest" description="Disordered" evidence="1">
    <location>
        <begin position="577"/>
        <end position="806"/>
    </location>
</feature>
<dbReference type="InterPro" id="IPR050782">
    <property type="entry name" value="PP1_regulatory_subunit_3"/>
</dbReference>
<feature type="compositionally biased region" description="Low complexity" evidence="1">
    <location>
        <begin position="142"/>
        <end position="157"/>
    </location>
</feature>
<dbReference type="EMBL" id="KB445791">
    <property type="protein sequence ID" value="EMD42282.1"/>
    <property type="molecule type" value="Genomic_DNA"/>
</dbReference>
<feature type="domain" description="CBM21" evidence="2">
    <location>
        <begin position="267"/>
        <end position="408"/>
    </location>
</feature>
<dbReference type="OrthoDB" id="1881at2759"/>
<dbReference type="HOGENOM" id="CLU_014459_0_0_1"/>
<proteinExistence type="predicted"/>
<feature type="region of interest" description="Disordered" evidence="1">
    <location>
        <begin position="213"/>
        <end position="241"/>
    </location>
</feature>
<dbReference type="GO" id="GO:0005979">
    <property type="term" value="P:regulation of glycogen biosynthetic process"/>
    <property type="evidence" value="ECO:0007669"/>
    <property type="project" value="TreeGrafter"/>
</dbReference>
<dbReference type="STRING" id="914234.M2RUY7"/>
<evidence type="ECO:0000313" key="4">
    <source>
        <dbReference type="Proteomes" id="UP000016930"/>
    </source>
</evidence>
<dbReference type="Pfam" id="PF03370">
    <property type="entry name" value="CBM_21"/>
    <property type="match status" value="1"/>
</dbReference>
<dbReference type="Proteomes" id="UP000016930">
    <property type="component" value="Unassembled WGS sequence"/>
</dbReference>
<dbReference type="InterPro" id="IPR038175">
    <property type="entry name" value="CBM21_dom_sf"/>
</dbReference>
<feature type="region of interest" description="Disordered" evidence="1">
    <location>
        <begin position="1"/>
        <end position="197"/>
    </location>
</feature>
<dbReference type="PANTHER" id="PTHR12307:SF36">
    <property type="entry name" value="GLYCOGEN-BINDING SUBUNIT 76A"/>
    <property type="match status" value="1"/>
</dbReference>
<feature type="compositionally biased region" description="Polar residues" evidence="1">
    <location>
        <begin position="125"/>
        <end position="141"/>
    </location>
</feature>
<evidence type="ECO:0000259" key="2">
    <source>
        <dbReference type="PROSITE" id="PS51159"/>
    </source>
</evidence>
<organism evidence="3 4">
    <name type="scientific">Ceriporiopsis subvermispora (strain B)</name>
    <name type="common">White-rot fungus</name>
    <name type="synonym">Gelatoporia subvermispora</name>
    <dbReference type="NCBI Taxonomy" id="914234"/>
    <lineage>
        <taxon>Eukaryota</taxon>
        <taxon>Fungi</taxon>
        <taxon>Dikarya</taxon>
        <taxon>Basidiomycota</taxon>
        <taxon>Agaricomycotina</taxon>
        <taxon>Agaricomycetes</taxon>
        <taxon>Polyporales</taxon>
        <taxon>Gelatoporiaceae</taxon>
        <taxon>Gelatoporia</taxon>
    </lineage>
</organism>
<feature type="compositionally biased region" description="Low complexity" evidence="1">
    <location>
        <begin position="741"/>
        <end position="767"/>
    </location>
</feature>
<sequence length="865" mass="91289">MPYSTPSSPDRPPTHTMLSHRRTRSSNNFSDERGPGAFVSLGALPRSHKRAVFHINVPDDDNNDDSPHSSPPNTLRLSLNPAHSPINSPGRIQLPPLSTDSVPFPTSSPLSPPPGESPFIPRVASQPTASPLVRTPSTPIILSNGKPLKSSLKSSSSTPNIVDSSPSPPAHHHHRHHPHTKHLRAQSAPSTPNPHKNVHFAEGNLETVRVFSRSGKPASLSKPPGEETETETEAESSSYPFPLLPVPTTLLHEIDPDPHRTSPIPNPTPSQYANIHIESLALPRTRPPTLRGTVLVRNMSFGKGVAVRFTLDEWQTTSEVTCRHVVSLPSLPPPFARPRTVGDLVGAIANGEKEGSGSPTWDRFSFTIRLEDYELKLAERTLYLVARYNPDCGGEYWDNNESRNYRVAFRRASPSPMGSPKGSAVSLGLAGLVGAHEGMESPAVRSQQRTFSAPSTLKTTPTTGALAQAAHGSPPSITMTPATPPTPPEAELATPTPTKPTPRAQAPPLVRSVSSPFPTSPPPPPRTEPPSAATSPGAGATLPGHQAEWRAGTNTAFERLARRLSLVNYAAPTATLPAKKDEDKGMFTPPTTPPKTGGVTLPVGDKHDDDKDDESDDEEDGESEAHAPRPRKIALSKPTAPSSMIINGMPATIVRTSPPPRGGSPNAGSPPLPAASSASASPPSTSRFGLDFAFPSAPAYGAPVPRVRTQLLSPPRSLEGSPTGTPRPRSPNRPWQDGSMLSASPTSLSDTSTSSASATEPATPLSAVVEQERASTPTPLTLGLAHLTGATSAPGGPGSPRVDPSDSSYAAFVRQWCFAQSTPPAPAPSKVERMNTGPAQVRGYGFPGFNFGMPDAGMVGGECLS</sequence>
<name>M2RUY7_CERS8</name>
<dbReference type="GO" id="GO:0000164">
    <property type="term" value="C:protein phosphatase type 1 complex"/>
    <property type="evidence" value="ECO:0007669"/>
    <property type="project" value="TreeGrafter"/>
</dbReference>
<accession>M2RUY7</accession>
<dbReference type="GO" id="GO:0008157">
    <property type="term" value="F:protein phosphatase 1 binding"/>
    <property type="evidence" value="ECO:0007669"/>
    <property type="project" value="TreeGrafter"/>
</dbReference>
<keyword evidence="4" id="KW-1185">Reference proteome</keyword>
<gene>
    <name evidence="3" type="ORF">CERSUDRAFT_90893</name>
</gene>
<feature type="compositionally biased region" description="Low complexity" evidence="1">
    <location>
        <begin position="594"/>
        <end position="603"/>
    </location>
</feature>
<feature type="compositionally biased region" description="Pro residues" evidence="1">
    <location>
        <begin position="518"/>
        <end position="528"/>
    </location>
</feature>
<feature type="compositionally biased region" description="Low complexity" evidence="1">
    <location>
        <begin position="776"/>
        <end position="794"/>
    </location>
</feature>
<dbReference type="InterPro" id="IPR005036">
    <property type="entry name" value="CBM21_dom"/>
</dbReference>
<dbReference type="AlphaFoldDB" id="M2RUY7"/>
<dbReference type="PROSITE" id="PS51159">
    <property type="entry name" value="CBM21"/>
    <property type="match status" value="1"/>
</dbReference>
<dbReference type="Gene3D" id="2.60.40.2440">
    <property type="entry name" value="Carbohydrate binding type-21 domain"/>
    <property type="match status" value="1"/>
</dbReference>
<protein>
    <submittedName>
        <fullName evidence="3">Carbohydrate-binding module family 21 protein</fullName>
    </submittedName>
</protein>
<feature type="compositionally biased region" description="Basic residues" evidence="1">
    <location>
        <begin position="170"/>
        <end position="184"/>
    </location>
</feature>
<evidence type="ECO:0000313" key="3">
    <source>
        <dbReference type="EMBL" id="EMD42282.1"/>
    </source>
</evidence>
<feature type="compositionally biased region" description="Low complexity" evidence="1">
    <location>
        <begin position="529"/>
        <end position="544"/>
    </location>
</feature>
<feature type="compositionally biased region" description="Acidic residues" evidence="1">
    <location>
        <begin position="610"/>
        <end position="622"/>
    </location>
</feature>
<feature type="compositionally biased region" description="Pro residues" evidence="1">
    <location>
        <begin position="657"/>
        <end position="673"/>
    </location>
</feature>
<feature type="compositionally biased region" description="Low complexity" evidence="1">
    <location>
        <begin position="674"/>
        <end position="686"/>
    </location>
</feature>
<evidence type="ECO:0000256" key="1">
    <source>
        <dbReference type="SAM" id="MobiDB-lite"/>
    </source>
</evidence>
<dbReference type="GO" id="GO:2001069">
    <property type="term" value="F:glycogen binding"/>
    <property type="evidence" value="ECO:0007669"/>
    <property type="project" value="TreeGrafter"/>
</dbReference>
<reference evidence="3 4" key="1">
    <citation type="journal article" date="2012" name="Proc. Natl. Acad. Sci. U.S.A.">
        <title>Comparative genomics of Ceriporiopsis subvermispora and Phanerochaete chrysosporium provide insight into selective ligninolysis.</title>
        <authorList>
            <person name="Fernandez-Fueyo E."/>
            <person name="Ruiz-Duenas F.J."/>
            <person name="Ferreira P."/>
            <person name="Floudas D."/>
            <person name="Hibbett D.S."/>
            <person name="Canessa P."/>
            <person name="Larrondo L.F."/>
            <person name="James T.Y."/>
            <person name="Seelenfreund D."/>
            <person name="Lobos S."/>
            <person name="Polanco R."/>
            <person name="Tello M."/>
            <person name="Honda Y."/>
            <person name="Watanabe T."/>
            <person name="Watanabe T."/>
            <person name="Ryu J.S."/>
            <person name="Kubicek C.P."/>
            <person name="Schmoll M."/>
            <person name="Gaskell J."/>
            <person name="Hammel K.E."/>
            <person name="St John F.J."/>
            <person name="Vanden Wymelenberg A."/>
            <person name="Sabat G."/>
            <person name="Splinter BonDurant S."/>
            <person name="Syed K."/>
            <person name="Yadav J.S."/>
            <person name="Doddapaneni H."/>
            <person name="Subramanian V."/>
            <person name="Lavin J.L."/>
            <person name="Oguiza J.A."/>
            <person name="Perez G."/>
            <person name="Pisabarro A.G."/>
            <person name="Ramirez L."/>
            <person name="Santoyo F."/>
            <person name="Master E."/>
            <person name="Coutinho P.M."/>
            <person name="Henrissat B."/>
            <person name="Lombard V."/>
            <person name="Magnuson J.K."/>
            <person name="Kuees U."/>
            <person name="Hori C."/>
            <person name="Igarashi K."/>
            <person name="Samejima M."/>
            <person name="Held B.W."/>
            <person name="Barry K.W."/>
            <person name="LaButti K.M."/>
            <person name="Lapidus A."/>
            <person name="Lindquist E.A."/>
            <person name="Lucas S.M."/>
            <person name="Riley R."/>
            <person name="Salamov A.A."/>
            <person name="Hoffmeister D."/>
            <person name="Schwenk D."/>
            <person name="Hadar Y."/>
            <person name="Yarden O."/>
            <person name="de Vries R.P."/>
            <person name="Wiebenga A."/>
            <person name="Stenlid J."/>
            <person name="Eastwood D."/>
            <person name="Grigoriev I.V."/>
            <person name="Berka R.M."/>
            <person name="Blanchette R.A."/>
            <person name="Kersten P."/>
            <person name="Martinez A.T."/>
            <person name="Vicuna R."/>
            <person name="Cullen D."/>
        </authorList>
    </citation>
    <scope>NUCLEOTIDE SEQUENCE [LARGE SCALE GENOMIC DNA]</scope>
    <source>
        <strain evidence="3 4">B</strain>
    </source>
</reference>
<feature type="compositionally biased region" description="Low complexity" evidence="1">
    <location>
        <begin position="489"/>
        <end position="517"/>
    </location>
</feature>
<dbReference type="PANTHER" id="PTHR12307">
    <property type="entry name" value="PROTEIN PHOSPHATASE 1 REGULATORY SUBUNIT"/>
    <property type="match status" value="1"/>
</dbReference>
<feature type="region of interest" description="Disordered" evidence="1">
    <location>
        <begin position="439"/>
        <end position="545"/>
    </location>
</feature>
<feature type="compositionally biased region" description="Polar residues" evidence="1">
    <location>
        <begin position="444"/>
        <end position="465"/>
    </location>
</feature>